<proteinExistence type="predicted"/>
<feature type="compositionally biased region" description="Basic and acidic residues" evidence="1">
    <location>
        <begin position="229"/>
        <end position="245"/>
    </location>
</feature>
<dbReference type="RefSeq" id="WP_102769078.1">
    <property type="nucleotide sequence ID" value="NZ_POSP01000003.1"/>
</dbReference>
<organism evidence="2 3">
    <name type="scientific">Kinneretia aquatilis</name>
    <dbReference type="NCBI Taxonomy" id="2070761"/>
    <lineage>
        <taxon>Bacteria</taxon>
        <taxon>Pseudomonadati</taxon>
        <taxon>Pseudomonadota</taxon>
        <taxon>Betaproteobacteria</taxon>
        <taxon>Burkholderiales</taxon>
        <taxon>Sphaerotilaceae</taxon>
        <taxon>Roseateles</taxon>
    </lineage>
</organism>
<name>A0A2N8L0B5_9BURK</name>
<feature type="region of interest" description="Disordered" evidence="1">
    <location>
        <begin position="217"/>
        <end position="245"/>
    </location>
</feature>
<gene>
    <name evidence="2" type="ORF">C1O66_17595</name>
</gene>
<sequence length="245" mass="26026">MRLSPASSETPKDTGAPERSSCTEPGTALDSLALRFERSLRQRQQPPRTPQRESAAATPRSHKRAASEEEAARLPAEALAQLALPTWSPPAMPRPIPTEAPPAANEGPALLRPPAPAEPARPGPSAAALPEPARPMLPDAPSSADAKQWQLELNPQPLHSGWLLQAERQALAAGGGSAWTLQLAAPALAHTAGQEQRLLLQQQGQALSERLRRKGLQLEGLSLQGRAPSRADEDNSAEEDAHGHD</sequence>
<evidence type="ECO:0000313" key="2">
    <source>
        <dbReference type="EMBL" id="PND39159.1"/>
    </source>
</evidence>
<feature type="region of interest" description="Disordered" evidence="1">
    <location>
        <begin position="1"/>
        <end position="153"/>
    </location>
</feature>
<accession>A0A2N8L0B5</accession>
<feature type="compositionally biased region" description="Pro residues" evidence="1">
    <location>
        <begin position="111"/>
        <end position="122"/>
    </location>
</feature>
<reference evidence="2 3" key="1">
    <citation type="submission" date="2018-01" db="EMBL/GenBank/DDBJ databases">
        <title>Draft genome sequence of Paucibacter aquatile CR182 isolated from freshwater of the Nakdong River.</title>
        <authorList>
            <person name="Choi A."/>
            <person name="Chung E.J."/>
        </authorList>
    </citation>
    <scope>NUCLEOTIDE SEQUENCE [LARGE SCALE GENOMIC DNA]</scope>
    <source>
        <strain evidence="2 3">CR182</strain>
    </source>
</reference>
<keyword evidence="3" id="KW-1185">Reference proteome</keyword>
<evidence type="ECO:0000256" key="1">
    <source>
        <dbReference type="SAM" id="MobiDB-lite"/>
    </source>
</evidence>
<feature type="compositionally biased region" description="Pro residues" evidence="1">
    <location>
        <begin position="87"/>
        <end position="100"/>
    </location>
</feature>
<protein>
    <submittedName>
        <fullName evidence="2">Uncharacterized protein</fullName>
    </submittedName>
</protein>
<dbReference type="AlphaFoldDB" id="A0A2N8L0B5"/>
<feature type="compositionally biased region" description="Low complexity" evidence="1">
    <location>
        <begin position="73"/>
        <end position="84"/>
    </location>
</feature>
<evidence type="ECO:0000313" key="3">
    <source>
        <dbReference type="Proteomes" id="UP000235916"/>
    </source>
</evidence>
<dbReference type="Proteomes" id="UP000235916">
    <property type="component" value="Unassembled WGS sequence"/>
</dbReference>
<dbReference type="EMBL" id="POSP01000003">
    <property type="protein sequence ID" value="PND39159.1"/>
    <property type="molecule type" value="Genomic_DNA"/>
</dbReference>
<comment type="caution">
    <text evidence="2">The sequence shown here is derived from an EMBL/GenBank/DDBJ whole genome shotgun (WGS) entry which is preliminary data.</text>
</comment>